<keyword evidence="3" id="KW-1185">Reference proteome</keyword>
<evidence type="ECO:0000313" key="3">
    <source>
        <dbReference type="Proteomes" id="UP001438490"/>
    </source>
</evidence>
<evidence type="ECO:0000256" key="1">
    <source>
        <dbReference type="SAM" id="Phobius"/>
    </source>
</evidence>
<keyword evidence="1" id="KW-1133">Transmembrane helix</keyword>
<evidence type="ECO:0008006" key="4">
    <source>
        <dbReference type="Google" id="ProtNLM"/>
    </source>
</evidence>
<dbReference type="Proteomes" id="UP001438490">
    <property type="component" value="Segment"/>
</dbReference>
<proteinExistence type="predicted"/>
<evidence type="ECO:0000313" key="2">
    <source>
        <dbReference type="EMBL" id="WYV99025.1"/>
    </source>
</evidence>
<name>A0AAX4MWI2_9CAUD</name>
<organism evidence="2 3">
    <name type="scientific">Pseudomonas phage vB_PpuM-Amme-3</name>
    <dbReference type="NCBI Taxonomy" id="3132617"/>
    <lineage>
        <taxon>Viruses</taxon>
        <taxon>Duplodnaviria</taxon>
        <taxon>Heunggongvirae</taxon>
        <taxon>Uroviricota</taxon>
        <taxon>Caudoviricetes</taxon>
        <taxon>Vandenendeviridae</taxon>
        <taxon>Gorskivirinae</taxon>
        <taxon>Tartuvirus</taxon>
        <taxon>Tartuvirus amme3</taxon>
    </lineage>
</organism>
<sequence length="65" mass="6830">MHVTNIMIAVSTGAFAILGALSSYISVPVLVGNALLFGALIVIGKYGNEQLEDMPKVCQMEGDCD</sequence>
<keyword evidence="1" id="KW-0472">Membrane</keyword>
<protein>
    <recommendedName>
        <fullName evidence="4">Holin</fullName>
    </recommendedName>
</protein>
<gene>
    <name evidence="2" type="ORF">Amme3_00029</name>
</gene>
<dbReference type="EMBL" id="PP496413">
    <property type="protein sequence ID" value="WYV99025.1"/>
    <property type="molecule type" value="Genomic_DNA"/>
</dbReference>
<feature type="transmembrane region" description="Helical" evidence="1">
    <location>
        <begin position="31"/>
        <end position="47"/>
    </location>
</feature>
<keyword evidence="1" id="KW-0812">Transmembrane</keyword>
<reference evidence="2 3" key="1">
    <citation type="submission" date="2024-03" db="EMBL/GenBank/DDBJ databases">
        <title>Isolation and characterization of a phage collection against Pseudomonas putida.</title>
        <authorList>
            <person name="Brauer A."/>
            <person name="Rosendahl S."/>
            <person name="Kangsep A."/>
            <person name="Rikberg R."/>
            <person name="Lewanczyk A.C."/>
            <person name="Horak R."/>
            <person name="Tamman H."/>
        </authorList>
    </citation>
    <scope>NUCLEOTIDE SEQUENCE [LARGE SCALE GENOMIC DNA]</scope>
</reference>
<accession>A0AAX4MWI2</accession>